<protein>
    <submittedName>
        <fullName evidence="1">Uncharacterized protein</fullName>
    </submittedName>
</protein>
<organism evidence="1 2">
    <name type="scientific">Sesamum alatum</name>
    <dbReference type="NCBI Taxonomy" id="300844"/>
    <lineage>
        <taxon>Eukaryota</taxon>
        <taxon>Viridiplantae</taxon>
        <taxon>Streptophyta</taxon>
        <taxon>Embryophyta</taxon>
        <taxon>Tracheophyta</taxon>
        <taxon>Spermatophyta</taxon>
        <taxon>Magnoliopsida</taxon>
        <taxon>eudicotyledons</taxon>
        <taxon>Gunneridae</taxon>
        <taxon>Pentapetalae</taxon>
        <taxon>asterids</taxon>
        <taxon>lamiids</taxon>
        <taxon>Lamiales</taxon>
        <taxon>Pedaliaceae</taxon>
        <taxon>Sesamum</taxon>
    </lineage>
</organism>
<evidence type="ECO:0000313" key="1">
    <source>
        <dbReference type="EMBL" id="KAK4420054.1"/>
    </source>
</evidence>
<sequence length="147" mass="16047">MGISTYCSLNRFPPPPTSISSPISRPAEVACSSPERERSWRSQCLLGLTCAIIGLELGNFAVVGDQDRAVAVGMQSGSSKIIIRIPRWSDKRACQPWRPNSLETIVPENLPRPSARRRWEATGFSESAPPVKAVAKAKSSAKSCFYL</sequence>
<dbReference type="InterPro" id="IPR053350">
    <property type="entry name" value="CV_Inducer"/>
</dbReference>
<reference evidence="1" key="1">
    <citation type="submission" date="2020-06" db="EMBL/GenBank/DDBJ databases">
        <authorList>
            <person name="Li T."/>
            <person name="Hu X."/>
            <person name="Zhang T."/>
            <person name="Song X."/>
            <person name="Zhang H."/>
            <person name="Dai N."/>
            <person name="Sheng W."/>
            <person name="Hou X."/>
            <person name="Wei L."/>
        </authorList>
    </citation>
    <scope>NUCLEOTIDE SEQUENCE</scope>
    <source>
        <strain evidence="1">3651</strain>
        <tissue evidence="1">Leaf</tissue>
    </source>
</reference>
<evidence type="ECO:0000313" key="2">
    <source>
        <dbReference type="Proteomes" id="UP001293254"/>
    </source>
</evidence>
<keyword evidence="2" id="KW-1185">Reference proteome</keyword>
<gene>
    <name evidence="1" type="ORF">Salat_2418300</name>
</gene>
<dbReference type="PANTHER" id="PTHR37210">
    <property type="entry name" value="EXPRESSED PROTEIN"/>
    <property type="match status" value="1"/>
</dbReference>
<proteinExistence type="predicted"/>
<dbReference type="EMBL" id="JACGWO010000009">
    <property type="protein sequence ID" value="KAK4420054.1"/>
    <property type="molecule type" value="Genomic_DNA"/>
</dbReference>
<dbReference type="Proteomes" id="UP001293254">
    <property type="component" value="Unassembled WGS sequence"/>
</dbReference>
<dbReference type="AlphaFoldDB" id="A0AAE1XY01"/>
<name>A0AAE1XY01_9LAMI</name>
<comment type="caution">
    <text evidence="1">The sequence shown here is derived from an EMBL/GenBank/DDBJ whole genome shotgun (WGS) entry which is preliminary data.</text>
</comment>
<dbReference type="PANTHER" id="PTHR37210:SF2">
    <property type="entry name" value="PROTEIN CHLOROPLAST VESICULATION"/>
    <property type="match status" value="1"/>
</dbReference>
<reference evidence="1" key="2">
    <citation type="journal article" date="2024" name="Plant">
        <title>Genomic evolution and insights into agronomic trait innovations of Sesamum species.</title>
        <authorList>
            <person name="Miao H."/>
            <person name="Wang L."/>
            <person name="Qu L."/>
            <person name="Liu H."/>
            <person name="Sun Y."/>
            <person name="Le M."/>
            <person name="Wang Q."/>
            <person name="Wei S."/>
            <person name="Zheng Y."/>
            <person name="Lin W."/>
            <person name="Duan Y."/>
            <person name="Cao H."/>
            <person name="Xiong S."/>
            <person name="Wang X."/>
            <person name="Wei L."/>
            <person name="Li C."/>
            <person name="Ma Q."/>
            <person name="Ju M."/>
            <person name="Zhao R."/>
            <person name="Li G."/>
            <person name="Mu C."/>
            <person name="Tian Q."/>
            <person name="Mei H."/>
            <person name="Zhang T."/>
            <person name="Gao T."/>
            <person name="Zhang H."/>
        </authorList>
    </citation>
    <scope>NUCLEOTIDE SEQUENCE</scope>
    <source>
        <strain evidence="1">3651</strain>
    </source>
</reference>
<accession>A0AAE1XY01</accession>